<keyword evidence="2" id="KW-0812">Transmembrane</keyword>
<name>A0A327R647_9FLAO</name>
<feature type="domain" description="Acetyl xylan esterase" evidence="3">
    <location>
        <begin position="183"/>
        <end position="470"/>
    </location>
</feature>
<organism evidence="4 5">
    <name type="scientific">Arenibacter echinorum</name>
    <dbReference type="NCBI Taxonomy" id="440515"/>
    <lineage>
        <taxon>Bacteria</taxon>
        <taxon>Pseudomonadati</taxon>
        <taxon>Bacteroidota</taxon>
        <taxon>Flavobacteriia</taxon>
        <taxon>Flavobacteriales</taxon>
        <taxon>Flavobacteriaceae</taxon>
        <taxon>Arenibacter</taxon>
    </lineage>
</organism>
<evidence type="ECO:0000256" key="1">
    <source>
        <dbReference type="PIRSR" id="PIRSR639069-1"/>
    </source>
</evidence>
<dbReference type="SUPFAM" id="SSF53474">
    <property type="entry name" value="alpha/beta-Hydrolases"/>
    <property type="match status" value="1"/>
</dbReference>
<dbReference type="InterPro" id="IPR029058">
    <property type="entry name" value="AB_hydrolase_fold"/>
</dbReference>
<dbReference type="GO" id="GO:0052689">
    <property type="term" value="F:carboxylic ester hydrolase activity"/>
    <property type="evidence" value="ECO:0007669"/>
    <property type="project" value="TreeGrafter"/>
</dbReference>
<dbReference type="GO" id="GO:0005976">
    <property type="term" value="P:polysaccharide metabolic process"/>
    <property type="evidence" value="ECO:0007669"/>
    <property type="project" value="TreeGrafter"/>
</dbReference>
<keyword evidence="2" id="KW-1133">Transmembrane helix</keyword>
<dbReference type="Gene3D" id="3.40.50.1820">
    <property type="entry name" value="alpha/beta hydrolase"/>
    <property type="match status" value="1"/>
</dbReference>
<protein>
    <submittedName>
        <fullName evidence="4">Cephalosporin-C deacetylase-like acetyl esterase</fullName>
    </submittedName>
</protein>
<dbReference type="InterPro" id="IPR008391">
    <property type="entry name" value="AXE1_dom"/>
</dbReference>
<feature type="transmembrane region" description="Helical" evidence="2">
    <location>
        <begin position="55"/>
        <end position="71"/>
    </location>
</feature>
<dbReference type="Pfam" id="PF05448">
    <property type="entry name" value="AXE1"/>
    <property type="match status" value="1"/>
</dbReference>
<feature type="transmembrane region" description="Helical" evidence="2">
    <location>
        <begin position="12"/>
        <end position="35"/>
    </location>
</feature>
<evidence type="ECO:0000313" key="4">
    <source>
        <dbReference type="EMBL" id="RAJ12309.1"/>
    </source>
</evidence>
<evidence type="ECO:0000256" key="2">
    <source>
        <dbReference type="SAM" id="Phobius"/>
    </source>
</evidence>
<sequence>MWGLLHFEPEIPTIFIIFLKWQGIITNFYHIVICILPRYSSLLNTNQPKKMKTKIFASLTCFLLFVLNLSAQPRQELVEVIVSPDHADWTYSLGEQAEFSISVYRNNVLLDGIEIEYIMEPDPGYRTLKIWDEGTRILKNNSTKIKSKKFTEPGFLRCTATVEVDGKEYSSYTTVGFAPDKIQPTTTLPKDFESFWEKGKEELNQVPMNAVLTLMPERCTDKVDVYHVQLDNIKGKIYGILTKPKKAGKYPAILHVPGAGIRPYYGEIDEAAEGFISFTIGIHGIPVNLDQSVYDDLSRGALNGYQTFNLDDRDNAYYRRVYLGCVRAVDFIESVDGFNGEDIAVTGGSQGGALSIVTAGLDDRIDYLAAFYPALSDMTGFLHGRAGGWPQIFVEEFTNKPEKIEVSKYYDVVNFARFVKVPGWYSWGYNDNVCPPASTYSAYNVLTAPKELHLFQKTQHWTYPEQQELKKEWLFTKLKK</sequence>
<reference evidence="4 5" key="1">
    <citation type="submission" date="2018-06" db="EMBL/GenBank/DDBJ databases">
        <title>Genomic Encyclopedia of Archaeal and Bacterial Type Strains, Phase II (KMG-II): from individual species to whole genera.</title>
        <authorList>
            <person name="Goeker M."/>
        </authorList>
    </citation>
    <scope>NUCLEOTIDE SEQUENCE [LARGE SCALE GENOMIC DNA]</scope>
    <source>
        <strain evidence="4 5">DSM 23522</strain>
    </source>
</reference>
<evidence type="ECO:0000313" key="5">
    <source>
        <dbReference type="Proteomes" id="UP000249696"/>
    </source>
</evidence>
<proteinExistence type="predicted"/>
<keyword evidence="2" id="KW-0472">Membrane</keyword>
<keyword evidence="5" id="KW-1185">Reference proteome</keyword>
<feature type="active site" description="Charge relay system" evidence="1">
    <location>
        <position position="431"/>
    </location>
</feature>
<dbReference type="PANTHER" id="PTHR40111:SF1">
    <property type="entry name" value="CEPHALOSPORIN-C DEACETYLASE"/>
    <property type="match status" value="1"/>
</dbReference>
<comment type="caution">
    <text evidence="4">The sequence shown here is derived from an EMBL/GenBank/DDBJ whole genome shotgun (WGS) entry which is preliminary data.</text>
</comment>
<feature type="active site" description="Charge relay system" evidence="1">
    <location>
        <position position="460"/>
    </location>
</feature>
<dbReference type="PANTHER" id="PTHR40111">
    <property type="entry name" value="CEPHALOSPORIN-C DEACETYLASE"/>
    <property type="match status" value="1"/>
</dbReference>
<dbReference type="Proteomes" id="UP000249696">
    <property type="component" value="Unassembled WGS sequence"/>
</dbReference>
<dbReference type="AlphaFoldDB" id="A0A327R647"/>
<feature type="active site" description="Nucleophile" evidence="1">
    <location>
        <position position="349"/>
    </location>
</feature>
<evidence type="ECO:0000259" key="3">
    <source>
        <dbReference type="Pfam" id="PF05448"/>
    </source>
</evidence>
<gene>
    <name evidence="4" type="ORF">LV92_01542</name>
</gene>
<accession>A0A327R647</accession>
<dbReference type="InterPro" id="IPR039069">
    <property type="entry name" value="CE7"/>
</dbReference>
<dbReference type="EMBL" id="QLLN01000003">
    <property type="protein sequence ID" value="RAJ12309.1"/>
    <property type="molecule type" value="Genomic_DNA"/>
</dbReference>